<reference evidence="3" key="1">
    <citation type="submission" date="2016-05" db="EMBL/GenBank/DDBJ databases">
        <authorList>
            <person name="Holder M.E."/>
            <person name="Ajami N.J."/>
            <person name="Petrosino J.F."/>
        </authorList>
    </citation>
    <scope>NUCLEOTIDE SEQUENCE [LARGE SCALE GENOMIC DNA]</scope>
    <source>
        <strain evidence="3">ATCC 700696</strain>
    </source>
</reference>
<dbReference type="Proteomes" id="UP000214689">
    <property type="component" value="Chromosome"/>
</dbReference>
<feature type="domain" description="CYTH" evidence="1">
    <location>
        <begin position="1"/>
        <end position="204"/>
    </location>
</feature>
<dbReference type="PANTHER" id="PTHR39569">
    <property type="entry name" value="INORGANIC TRIPHOSPHATASE"/>
    <property type="match status" value="1"/>
</dbReference>
<evidence type="ECO:0000313" key="2">
    <source>
        <dbReference type="EMBL" id="ASS37806.1"/>
    </source>
</evidence>
<dbReference type="InterPro" id="IPR023577">
    <property type="entry name" value="CYTH_domain"/>
</dbReference>
<dbReference type="RefSeq" id="WP_094234036.1">
    <property type="nucleotide sequence ID" value="NZ_CP016199.1"/>
</dbReference>
<evidence type="ECO:0000313" key="3">
    <source>
        <dbReference type="Proteomes" id="UP000214689"/>
    </source>
</evidence>
<dbReference type="EMBL" id="CP016199">
    <property type="protein sequence ID" value="ASS37806.1"/>
    <property type="molecule type" value="Genomic_DNA"/>
</dbReference>
<dbReference type="Gene3D" id="2.40.320.10">
    <property type="entry name" value="Hypothetical Protein Pfu-838710-001"/>
    <property type="match status" value="1"/>
</dbReference>
<accession>A0A223AS78</accession>
<organism evidence="2 3">
    <name type="scientific">Mogibacterium pumilum</name>
    <dbReference type="NCBI Taxonomy" id="86332"/>
    <lineage>
        <taxon>Bacteria</taxon>
        <taxon>Bacillati</taxon>
        <taxon>Bacillota</taxon>
        <taxon>Clostridia</taxon>
        <taxon>Peptostreptococcales</taxon>
        <taxon>Anaerovoracaceae</taxon>
        <taxon>Mogibacterium</taxon>
    </lineage>
</organism>
<dbReference type="SUPFAM" id="SSF55154">
    <property type="entry name" value="CYTH-like phosphatases"/>
    <property type="match status" value="1"/>
</dbReference>
<gene>
    <name evidence="2" type="ORF">AXF17_04645</name>
</gene>
<dbReference type="GO" id="GO:0046872">
    <property type="term" value="F:metal ion binding"/>
    <property type="evidence" value="ECO:0007669"/>
    <property type="project" value="TreeGrafter"/>
</dbReference>
<sequence length="204" mass="23549">METEFKFCIDEASLVDKILSDSMLDDYVDRNTLEEIDMEAIYFDTEDLDLRKAGIAYRVRYENDRITATVKWDNKVEDGLHSREEFNLVINDERFAMDPDIEAFESSEAYDVLIKAAGNKKLNEVMRMDFTRKLLKIDTGDSISALSFDVGTVHGEFGDVPISEMELEWYHGSEDDFKYIACKLAEKYNLKAENISKLQKGFAE</sequence>
<dbReference type="InterPro" id="IPR033469">
    <property type="entry name" value="CYTH-like_dom_sf"/>
</dbReference>
<dbReference type="AlphaFoldDB" id="A0A223AS78"/>
<proteinExistence type="predicted"/>
<dbReference type="PROSITE" id="PS51707">
    <property type="entry name" value="CYTH"/>
    <property type="match status" value="1"/>
</dbReference>
<dbReference type="SMART" id="SM01118">
    <property type="entry name" value="CYTH"/>
    <property type="match status" value="1"/>
</dbReference>
<name>A0A223AS78_9FIRM</name>
<dbReference type="InterPro" id="IPR039013">
    <property type="entry name" value="YgiF"/>
</dbReference>
<keyword evidence="3" id="KW-1185">Reference proteome</keyword>
<protein>
    <recommendedName>
        <fullName evidence="1">CYTH domain-containing protein</fullName>
    </recommendedName>
</protein>
<dbReference type="GO" id="GO:0050355">
    <property type="term" value="F:inorganic triphosphate phosphatase activity"/>
    <property type="evidence" value="ECO:0007669"/>
    <property type="project" value="InterPro"/>
</dbReference>
<dbReference type="Pfam" id="PF01928">
    <property type="entry name" value="CYTH"/>
    <property type="match status" value="1"/>
</dbReference>
<evidence type="ECO:0000259" key="1">
    <source>
        <dbReference type="PROSITE" id="PS51707"/>
    </source>
</evidence>
<dbReference type="OrthoDB" id="3034217at2"/>
<dbReference type="PANTHER" id="PTHR39569:SF1">
    <property type="entry name" value="INORGANIC TRIPHOSPHATASE"/>
    <property type="match status" value="1"/>
</dbReference>